<feature type="transmembrane region" description="Helical" evidence="7">
    <location>
        <begin position="236"/>
        <end position="256"/>
    </location>
</feature>
<evidence type="ECO:0000256" key="1">
    <source>
        <dbReference type="ARBA" id="ARBA00004196"/>
    </source>
</evidence>
<dbReference type="PROSITE" id="PS51352">
    <property type="entry name" value="THIOREDOXIN_2"/>
    <property type="match status" value="1"/>
</dbReference>
<feature type="domain" description="Thioredoxin" evidence="8">
    <location>
        <begin position="35"/>
        <end position="175"/>
    </location>
</feature>
<dbReference type="InterPro" id="IPR000866">
    <property type="entry name" value="AhpC/TSA"/>
</dbReference>
<evidence type="ECO:0000256" key="2">
    <source>
        <dbReference type="ARBA" id="ARBA00022748"/>
    </source>
</evidence>
<dbReference type="GO" id="GO:0016491">
    <property type="term" value="F:oxidoreductase activity"/>
    <property type="evidence" value="ECO:0007669"/>
    <property type="project" value="InterPro"/>
</dbReference>
<dbReference type="GO" id="GO:0017004">
    <property type="term" value="P:cytochrome complex assembly"/>
    <property type="evidence" value="ECO:0007669"/>
    <property type="project" value="UniProtKB-KW"/>
</dbReference>
<dbReference type="SUPFAM" id="SSF52833">
    <property type="entry name" value="Thioredoxin-like"/>
    <property type="match status" value="1"/>
</dbReference>
<keyword evidence="7" id="KW-0812">Transmembrane</keyword>
<keyword evidence="3" id="KW-0735">Signal-anchor</keyword>
<evidence type="ECO:0000313" key="10">
    <source>
        <dbReference type="Proteomes" id="UP001163687"/>
    </source>
</evidence>
<dbReference type="Proteomes" id="UP001163687">
    <property type="component" value="Chromosome"/>
</dbReference>
<proteinExistence type="predicted"/>
<feature type="transmembrane region" description="Helical" evidence="7">
    <location>
        <begin position="384"/>
        <end position="405"/>
    </location>
</feature>
<dbReference type="InterPro" id="IPR050553">
    <property type="entry name" value="Thioredoxin_ResA/DsbE_sf"/>
</dbReference>
<dbReference type="GO" id="GO:0008961">
    <property type="term" value="F:phosphatidylglycerol-prolipoprotein diacylglyceryl transferase activity"/>
    <property type="evidence" value="ECO:0007669"/>
    <property type="project" value="InterPro"/>
</dbReference>
<evidence type="ECO:0000256" key="3">
    <source>
        <dbReference type="ARBA" id="ARBA00022968"/>
    </source>
</evidence>
<name>A0AA35CND8_9FIRM</name>
<dbReference type="GO" id="GO:0005886">
    <property type="term" value="C:plasma membrane"/>
    <property type="evidence" value="ECO:0007669"/>
    <property type="project" value="InterPro"/>
</dbReference>
<evidence type="ECO:0000256" key="5">
    <source>
        <dbReference type="ARBA" id="ARBA00023284"/>
    </source>
</evidence>
<feature type="region of interest" description="Disordered" evidence="6">
    <location>
        <begin position="415"/>
        <end position="434"/>
    </location>
</feature>
<dbReference type="PROSITE" id="PS00194">
    <property type="entry name" value="THIOREDOXIN_1"/>
    <property type="match status" value="1"/>
</dbReference>
<accession>A0AA35CND8</accession>
<dbReference type="InterPro" id="IPR013766">
    <property type="entry name" value="Thioredoxin_domain"/>
</dbReference>
<evidence type="ECO:0000259" key="8">
    <source>
        <dbReference type="PROSITE" id="PS51352"/>
    </source>
</evidence>
<dbReference type="GO" id="GO:0030313">
    <property type="term" value="C:cell envelope"/>
    <property type="evidence" value="ECO:0007669"/>
    <property type="project" value="UniProtKB-SubCell"/>
</dbReference>
<keyword evidence="2" id="KW-0201">Cytochrome c-type biogenesis</keyword>
<comment type="subcellular location">
    <subcellularLocation>
        <location evidence="1">Cell envelope</location>
    </subcellularLocation>
</comment>
<reference evidence="9" key="1">
    <citation type="submission" date="2022-03" db="EMBL/GenBank/DDBJ databases">
        <title>Complete genome sequence of Caldinitratiruptor microaerophilus.</title>
        <authorList>
            <person name="Mukaiyama R."/>
            <person name="Nishiyama T."/>
            <person name="Ueda K."/>
        </authorList>
    </citation>
    <scope>NUCLEOTIDE SEQUENCE</scope>
    <source>
        <strain evidence="9">JCM 16183</strain>
    </source>
</reference>
<feature type="transmembrane region" description="Helical" evidence="7">
    <location>
        <begin position="276"/>
        <end position="297"/>
    </location>
</feature>
<keyword evidence="5" id="KW-0676">Redox-active center</keyword>
<dbReference type="RefSeq" id="WP_264842308.1">
    <property type="nucleotide sequence ID" value="NZ_AP025628.1"/>
</dbReference>
<dbReference type="KEGG" id="cmic:caldi_27640"/>
<dbReference type="PANTHER" id="PTHR42852:SF6">
    <property type="entry name" value="THIOL:DISULFIDE INTERCHANGE PROTEIN DSBE"/>
    <property type="match status" value="1"/>
</dbReference>
<keyword evidence="4" id="KW-1015">Disulfide bond</keyword>
<dbReference type="GO" id="GO:0042158">
    <property type="term" value="P:lipoprotein biosynthetic process"/>
    <property type="evidence" value="ECO:0007669"/>
    <property type="project" value="InterPro"/>
</dbReference>
<keyword evidence="7" id="KW-0472">Membrane</keyword>
<dbReference type="GO" id="GO:0016209">
    <property type="term" value="F:antioxidant activity"/>
    <property type="evidence" value="ECO:0007669"/>
    <property type="project" value="InterPro"/>
</dbReference>
<organism evidence="9 10">
    <name type="scientific">Caldinitratiruptor microaerophilus</name>
    <dbReference type="NCBI Taxonomy" id="671077"/>
    <lineage>
        <taxon>Bacteria</taxon>
        <taxon>Bacillati</taxon>
        <taxon>Bacillota</taxon>
        <taxon>Clostridia</taxon>
        <taxon>Eubacteriales</taxon>
        <taxon>Symbiobacteriaceae</taxon>
        <taxon>Caldinitratiruptor</taxon>
    </lineage>
</organism>
<feature type="transmembrane region" description="Helical" evidence="7">
    <location>
        <begin position="357"/>
        <end position="377"/>
    </location>
</feature>
<dbReference type="InterPro" id="IPR017937">
    <property type="entry name" value="Thioredoxin_CS"/>
</dbReference>
<feature type="transmembrane region" description="Helical" evidence="7">
    <location>
        <begin position="318"/>
        <end position="345"/>
    </location>
</feature>
<dbReference type="PANTHER" id="PTHR42852">
    <property type="entry name" value="THIOL:DISULFIDE INTERCHANGE PROTEIN DSBE"/>
    <property type="match status" value="1"/>
</dbReference>
<evidence type="ECO:0000313" key="9">
    <source>
        <dbReference type="EMBL" id="BDG61674.1"/>
    </source>
</evidence>
<evidence type="ECO:0000256" key="4">
    <source>
        <dbReference type="ARBA" id="ARBA00023157"/>
    </source>
</evidence>
<gene>
    <name evidence="9" type="ORF">caldi_27640</name>
</gene>
<protein>
    <recommendedName>
        <fullName evidence="8">Thioredoxin domain-containing protein</fullName>
    </recommendedName>
</protein>
<keyword evidence="10" id="KW-1185">Reference proteome</keyword>
<evidence type="ECO:0000256" key="7">
    <source>
        <dbReference type="SAM" id="Phobius"/>
    </source>
</evidence>
<sequence>MQRWLNIAAGALVALALLGGVLRPSALPGGGQVRPEPGYLAPEIAGQSPDGQPMRLSALRGKAVFVNFWASWCPPCRLEMPDIDRLAQDLPEGTAIFTVNATDTESSPDMVRRFLEVTGYRFPVVMDPRGEAMAAYRVSGLPTSFFIDPDGVITRRVTGPLTLQAMQAELQAALRGAPGTTGGGAWTLPQVPETVSVGGAQVRVSILLLILGAVLAAALSAPALRRRGLPAGAADDLLIGLLLGGFLGSRVAAVVADPVTYLTHPATLLAATGGTAAWVGSTLGVALGAGWALRRFAREPSGRRDPERPRRVLDTLAAPLLAGGAVAAAGAVGLGAAAGLALAAAGTARLGRSGRPGHAALGAAVFASLGLVLGDFFRLAPVVWGGLSALQITATVVGLAAAWLAGRLARPAGGDPPASPLAGAAGHGSSRTNA</sequence>
<feature type="transmembrane region" description="Helical" evidence="7">
    <location>
        <begin position="204"/>
        <end position="224"/>
    </location>
</feature>
<dbReference type="InterPro" id="IPR036249">
    <property type="entry name" value="Thioredoxin-like_sf"/>
</dbReference>
<keyword evidence="7" id="KW-1133">Transmembrane helix</keyword>
<evidence type="ECO:0000256" key="6">
    <source>
        <dbReference type="SAM" id="MobiDB-lite"/>
    </source>
</evidence>
<dbReference type="Pfam" id="PF00578">
    <property type="entry name" value="AhpC-TSA"/>
    <property type="match status" value="1"/>
</dbReference>
<dbReference type="Gene3D" id="3.40.30.10">
    <property type="entry name" value="Glutaredoxin"/>
    <property type="match status" value="1"/>
</dbReference>
<dbReference type="CDD" id="cd02966">
    <property type="entry name" value="TlpA_like_family"/>
    <property type="match status" value="1"/>
</dbReference>
<dbReference type="EMBL" id="AP025628">
    <property type="protein sequence ID" value="BDG61674.1"/>
    <property type="molecule type" value="Genomic_DNA"/>
</dbReference>
<dbReference type="AlphaFoldDB" id="A0AA35CND8"/>